<keyword evidence="1" id="KW-0472">Membrane</keyword>
<dbReference type="EMBL" id="MFIE01000025">
    <property type="protein sequence ID" value="OGF82246.1"/>
    <property type="molecule type" value="Genomic_DNA"/>
</dbReference>
<evidence type="ECO:0000313" key="3">
    <source>
        <dbReference type="Proteomes" id="UP000178684"/>
    </source>
</evidence>
<organism evidence="2 3">
    <name type="scientific">Candidatus Giovannonibacteria bacterium RIFCSPLOWO2_01_FULL_46_13</name>
    <dbReference type="NCBI Taxonomy" id="1798352"/>
    <lineage>
        <taxon>Bacteria</taxon>
        <taxon>Candidatus Giovannoniibacteriota</taxon>
    </lineage>
</organism>
<dbReference type="Gene3D" id="3.40.10.10">
    <property type="entry name" value="DNA Methylphosphotriester Repair Domain"/>
    <property type="match status" value="1"/>
</dbReference>
<comment type="caution">
    <text evidence="2">The sequence shown here is derived from an EMBL/GenBank/DDBJ whole genome shotgun (WGS) entry which is preliminary data.</text>
</comment>
<proteinExistence type="predicted"/>
<keyword evidence="1" id="KW-1133">Transmembrane helix</keyword>
<reference evidence="2 3" key="1">
    <citation type="journal article" date="2016" name="Nat. Commun.">
        <title>Thousands of microbial genomes shed light on interconnected biogeochemical processes in an aquifer system.</title>
        <authorList>
            <person name="Anantharaman K."/>
            <person name="Brown C.T."/>
            <person name="Hug L.A."/>
            <person name="Sharon I."/>
            <person name="Castelle C.J."/>
            <person name="Probst A.J."/>
            <person name="Thomas B.C."/>
            <person name="Singh A."/>
            <person name="Wilkins M.J."/>
            <person name="Karaoz U."/>
            <person name="Brodie E.L."/>
            <person name="Williams K.H."/>
            <person name="Hubbard S.S."/>
            <person name="Banfield J.F."/>
        </authorList>
    </citation>
    <scope>NUCLEOTIDE SEQUENCE [LARGE SCALE GENOMIC DNA]</scope>
</reference>
<evidence type="ECO:0000256" key="1">
    <source>
        <dbReference type="SAM" id="Phobius"/>
    </source>
</evidence>
<dbReference type="InterPro" id="IPR035451">
    <property type="entry name" value="Ada-like_dom_sf"/>
</dbReference>
<protein>
    <submittedName>
        <fullName evidence="2">Uncharacterized protein</fullName>
    </submittedName>
</protein>
<sequence>MIKESSGKIKAWLASNKNDLFLVFTIAMVAVIGFALGRISVLRDEKFPIEIQAQAISSIKSSAESPAKDEKREGAIVGSKNGTVYHLEGCAGAERIKEENKIYFSSKEEAEKAGYRPAANCPGL</sequence>
<dbReference type="AlphaFoldDB" id="A0A1F5X2Y5"/>
<keyword evidence="1" id="KW-0812">Transmembrane</keyword>
<dbReference type="Proteomes" id="UP000178684">
    <property type="component" value="Unassembled WGS sequence"/>
</dbReference>
<dbReference type="SUPFAM" id="SSF57884">
    <property type="entry name" value="Ada DNA repair protein, N-terminal domain (N-Ada 10)"/>
    <property type="match status" value="1"/>
</dbReference>
<accession>A0A1F5X2Y5</accession>
<name>A0A1F5X2Y5_9BACT</name>
<feature type="transmembrane region" description="Helical" evidence="1">
    <location>
        <begin position="20"/>
        <end position="41"/>
    </location>
</feature>
<gene>
    <name evidence="2" type="ORF">A3B18_03840</name>
</gene>
<evidence type="ECO:0000313" key="2">
    <source>
        <dbReference type="EMBL" id="OGF82246.1"/>
    </source>
</evidence>